<protein>
    <submittedName>
        <fullName evidence="1">Uncharacterized protein</fullName>
    </submittedName>
</protein>
<gene>
    <name evidence="1" type="ORF">BpHYR1_049573</name>
</gene>
<evidence type="ECO:0000313" key="2">
    <source>
        <dbReference type="Proteomes" id="UP000276133"/>
    </source>
</evidence>
<sequence>MTDYNFTYVIKEWFCVVLNVVLTETWSCSETALVVSVHSVCLRSHLKALYKMKCSIEFGSADSENFEFVPYSESSKGSGHRACGAGVLFIVEEIEIVGGGYGNYEFVLPFIRLFRFELSRGDEFPFVCPFDRFEFVTRLGLSSCLGFVCSLEHSNISSCLEFRLNDLKKLL</sequence>
<dbReference type="Proteomes" id="UP000276133">
    <property type="component" value="Unassembled WGS sequence"/>
</dbReference>
<reference evidence="1 2" key="1">
    <citation type="journal article" date="2018" name="Sci. Rep.">
        <title>Genomic signatures of local adaptation to the degree of environmental predictability in rotifers.</title>
        <authorList>
            <person name="Franch-Gras L."/>
            <person name="Hahn C."/>
            <person name="Garcia-Roger E.M."/>
            <person name="Carmona M.J."/>
            <person name="Serra M."/>
            <person name="Gomez A."/>
        </authorList>
    </citation>
    <scope>NUCLEOTIDE SEQUENCE [LARGE SCALE GENOMIC DNA]</scope>
    <source>
        <strain evidence="1">HYR1</strain>
    </source>
</reference>
<dbReference type="EMBL" id="REGN01013534">
    <property type="protein sequence ID" value="RMZ93821.1"/>
    <property type="molecule type" value="Genomic_DNA"/>
</dbReference>
<accession>A0A3M7P3Y8</accession>
<evidence type="ECO:0000313" key="1">
    <source>
        <dbReference type="EMBL" id="RMZ93821.1"/>
    </source>
</evidence>
<proteinExistence type="predicted"/>
<keyword evidence="2" id="KW-1185">Reference proteome</keyword>
<name>A0A3M7P3Y8_BRAPC</name>
<dbReference type="AlphaFoldDB" id="A0A3M7P3Y8"/>
<organism evidence="1 2">
    <name type="scientific">Brachionus plicatilis</name>
    <name type="common">Marine rotifer</name>
    <name type="synonym">Brachionus muelleri</name>
    <dbReference type="NCBI Taxonomy" id="10195"/>
    <lineage>
        <taxon>Eukaryota</taxon>
        <taxon>Metazoa</taxon>
        <taxon>Spiralia</taxon>
        <taxon>Gnathifera</taxon>
        <taxon>Rotifera</taxon>
        <taxon>Eurotatoria</taxon>
        <taxon>Monogononta</taxon>
        <taxon>Pseudotrocha</taxon>
        <taxon>Ploima</taxon>
        <taxon>Brachionidae</taxon>
        <taxon>Brachionus</taxon>
    </lineage>
</organism>
<comment type="caution">
    <text evidence="1">The sequence shown here is derived from an EMBL/GenBank/DDBJ whole genome shotgun (WGS) entry which is preliminary data.</text>
</comment>